<organism evidence="2 3">
    <name type="scientific">Dipteronia sinensis</name>
    <dbReference type="NCBI Taxonomy" id="43782"/>
    <lineage>
        <taxon>Eukaryota</taxon>
        <taxon>Viridiplantae</taxon>
        <taxon>Streptophyta</taxon>
        <taxon>Embryophyta</taxon>
        <taxon>Tracheophyta</taxon>
        <taxon>Spermatophyta</taxon>
        <taxon>Magnoliopsida</taxon>
        <taxon>eudicotyledons</taxon>
        <taxon>Gunneridae</taxon>
        <taxon>Pentapetalae</taxon>
        <taxon>rosids</taxon>
        <taxon>malvids</taxon>
        <taxon>Sapindales</taxon>
        <taxon>Sapindaceae</taxon>
        <taxon>Hippocastanoideae</taxon>
        <taxon>Acereae</taxon>
        <taxon>Dipteronia</taxon>
    </lineage>
</organism>
<reference evidence="2" key="1">
    <citation type="journal article" date="2023" name="Plant J.">
        <title>Genome sequences and population genomics provide insights into the demographic history, inbreeding, and mutation load of two 'living fossil' tree species of Dipteronia.</title>
        <authorList>
            <person name="Feng Y."/>
            <person name="Comes H.P."/>
            <person name="Chen J."/>
            <person name="Zhu S."/>
            <person name="Lu R."/>
            <person name="Zhang X."/>
            <person name="Li P."/>
            <person name="Qiu J."/>
            <person name="Olsen K.M."/>
            <person name="Qiu Y."/>
        </authorList>
    </citation>
    <scope>NUCLEOTIDE SEQUENCE</scope>
    <source>
        <strain evidence="2">NBL</strain>
    </source>
</reference>
<dbReference type="AlphaFoldDB" id="A0AAE0AM41"/>
<dbReference type="Proteomes" id="UP001281410">
    <property type="component" value="Unassembled WGS sequence"/>
</dbReference>
<protein>
    <recommendedName>
        <fullName evidence="1">Reverse transcriptase zinc-binding domain-containing protein</fullName>
    </recommendedName>
</protein>
<dbReference type="InterPro" id="IPR026960">
    <property type="entry name" value="RVT-Znf"/>
</dbReference>
<evidence type="ECO:0000259" key="1">
    <source>
        <dbReference type="Pfam" id="PF13966"/>
    </source>
</evidence>
<name>A0AAE0AM41_9ROSI</name>
<gene>
    <name evidence="2" type="ORF">Dsin_014175</name>
</gene>
<feature type="domain" description="Reverse transcriptase zinc-binding" evidence="1">
    <location>
        <begin position="2"/>
        <end position="56"/>
    </location>
</feature>
<evidence type="ECO:0000313" key="2">
    <source>
        <dbReference type="EMBL" id="KAK3220205.1"/>
    </source>
</evidence>
<evidence type="ECO:0000313" key="3">
    <source>
        <dbReference type="Proteomes" id="UP001281410"/>
    </source>
</evidence>
<accession>A0AAE0AM41</accession>
<comment type="caution">
    <text evidence="2">The sequence shown here is derived from an EMBL/GenBank/DDBJ whole genome shotgun (WGS) entry which is preliminary data.</text>
</comment>
<dbReference type="Pfam" id="PF13966">
    <property type="entry name" value="zf-RVT"/>
    <property type="match status" value="1"/>
</dbReference>
<dbReference type="EMBL" id="JANJYJ010000004">
    <property type="protein sequence ID" value="KAK3220205.1"/>
    <property type="molecule type" value="Genomic_DNA"/>
</dbReference>
<proteinExistence type="predicted"/>
<sequence length="161" mass="19098">MEMFLWQLWRGRVLVGDVLYRSGMVNLSCLDCPLCSLEKESIDHLFLHCTWSKSLWLDCMAWWGVVGCFNNIVKDWQDGWTSLSPAIKHERVWNSLFCSIVWTIWKNRNHFVFEGKIPFVEQAVDWVKFQLVWGYKYLGRETQDTVQSLLRNVKDLCVETN</sequence>
<keyword evidence="3" id="KW-1185">Reference proteome</keyword>